<feature type="transmembrane region" description="Helical" evidence="1">
    <location>
        <begin position="80"/>
        <end position="105"/>
    </location>
</feature>
<dbReference type="Pfam" id="PF05656">
    <property type="entry name" value="DUF805"/>
    <property type="match status" value="1"/>
</dbReference>
<dbReference type="GO" id="GO:0016020">
    <property type="term" value="C:membrane"/>
    <property type="evidence" value="ECO:0007669"/>
    <property type="project" value="InterPro"/>
</dbReference>
<sequence length="110" mass="11997">MQVRLPTLCYPVRMAGGITGCEPVIEGTCTVHWYVDVLKKYAVFSERARRREFWMFSLFNAIAIGVLAGIGLWVGKPAALVPYFLYVIAVLLPSLAVTACMTSAAPAGSR</sequence>
<keyword evidence="1" id="KW-1133">Transmembrane helix</keyword>
<evidence type="ECO:0000313" key="3">
    <source>
        <dbReference type="Proteomes" id="UP001152519"/>
    </source>
</evidence>
<protein>
    <recommendedName>
        <fullName evidence="4">DUF805 domain-containing protein</fullName>
    </recommendedName>
</protein>
<evidence type="ECO:0008006" key="4">
    <source>
        <dbReference type="Google" id="ProtNLM"/>
    </source>
</evidence>
<proteinExistence type="predicted"/>
<evidence type="ECO:0000313" key="2">
    <source>
        <dbReference type="EMBL" id="CAG6398079.1"/>
    </source>
</evidence>
<organism evidence="2 3">
    <name type="scientific">Actinacidiphila cocklensis</name>
    <dbReference type="NCBI Taxonomy" id="887465"/>
    <lineage>
        <taxon>Bacteria</taxon>
        <taxon>Bacillati</taxon>
        <taxon>Actinomycetota</taxon>
        <taxon>Actinomycetes</taxon>
        <taxon>Kitasatosporales</taxon>
        <taxon>Streptomycetaceae</taxon>
        <taxon>Actinacidiphila</taxon>
    </lineage>
</organism>
<keyword evidence="1" id="KW-0472">Membrane</keyword>
<keyword evidence="1" id="KW-0812">Transmembrane</keyword>
<dbReference type="AlphaFoldDB" id="A0A9W4DY89"/>
<keyword evidence="3" id="KW-1185">Reference proteome</keyword>
<dbReference type="Proteomes" id="UP001152519">
    <property type="component" value="Unassembled WGS sequence"/>
</dbReference>
<dbReference type="InterPro" id="IPR008523">
    <property type="entry name" value="DUF805"/>
</dbReference>
<dbReference type="EMBL" id="CAJSLV010000096">
    <property type="protein sequence ID" value="CAG6398079.1"/>
    <property type="molecule type" value="Genomic_DNA"/>
</dbReference>
<comment type="caution">
    <text evidence="2">The sequence shown here is derived from an EMBL/GenBank/DDBJ whole genome shotgun (WGS) entry which is preliminary data.</text>
</comment>
<feature type="transmembrane region" description="Helical" evidence="1">
    <location>
        <begin position="53"/>
        <end position="74"/>
    </location>
</feature>
<evidence type="ECO:0000256" key="1">
    <source>
        <dbReference type="SAM" id="Phobius"/>
    </source>
</evidence>
<gene>
    <name evidence="2" type="ORF">SCOCK_630024</name>
</gene>
<accession>A0A9W4DY89</accession>
<reference evidence="2" key="1">
    <citation type="submission" date="2021-05" db="EMBL/GenBank/DDBJ databases">
        <authorList>
            <person name="Arsene-Ploetze F."/>
        </authorList>
    </citation>
    <scope>NUCLEOTIDE SEQUENCE</scope>
    <source>
        <strain evidence="2">DSM 42138</strain>
    </source>
</reference>
<name>A0A9W4DY89_9ACTN</name>